<dbReference type="SUPFAM" id="SSF47413">
    <property type="entry name" value="lambda repressor-like DNA-binding domains"/>
    <property type="match status" value="1"/>
</dbReference>
<dbReference type="RefSeq" id="WP_151055849.1">
    <property type="nucleotide sequence ID" value="NZ_CP044222.1"/>
</dbReference>
<feature type="domain" description="HTH cro/C1-type" evidence="1">
    <location>
        <begin position="18"/>
        <end position="62"/>
    </location>
</feature>
<keyword evidence="3" id="KW-1185">Reference proteome</keyword>
<proteinExistence type="predicted"/>
<dbReference type="Proteomes" id="UP000325606">
    <property type="component" value="Chromosome"/>
</dbReference>
<dbReference type="GO" id="GO:0003677">
    <property type="term" value="F:DNA binding"/>
    <property type="evidence" value="ECO:0007669"/>
    <property type="project" value="InterPro"/>
</dbReference>
<gene>
    <name evidence="2" type="ORF">F5I99_10655</name>
</gene>
<evidence type="ECO:0000313" key="2">
    <source>
        <dbReference type="EMBL" id="QEW06931.1"/>
    </source>
</evidence>
<dbReference type="SMART" id="SM00530">
    <property type="entry name" value="HTH_XRE"/>
    <property type="match status" value="1"/>
</dbReference>
<reference evidence="2 3" key="1">
    <citation type="submission" date="2019-09" db="EMBL/GenBank/DDBJ databases">
        <title>Nitrincola iocasae sp. nov., a bacterium isolated from the sediment collected at a cold seep field in South China Sea.</title>
        <authorList>
            <person name="Zhang H."/>
            <person name="Wang H."/>
            <person name="Li C."/>
        </authorList>
    </citation>
    <scope>NUCLEOTIDE SEQUENCE [LARGE SCALE GENOMIC DNA]</scope>
    <source>
        <strain evidence="2 3">KXZD1103</strain>
    </source>
</reference>
<dbReference type="AlphaFoldDB" id="A0A5J6LFD9"/>
<dbReference type="PROSITE" id="PS50943">
    <property type="entry name" value="HTH_CROC1"/>
    <property type="match status" value="1"/>
</dbReference>
<dbReference type="EMBL" id="CP044222">
    <property type="protein sequence ID" value="QEW06931.1"/>
    <property type="molecule type" value="Genomic_DNA"/>
</dbReference>
<organism evidence="2 3">
    <name type="scientific">Nitrincola iocasae</name>
    <dbReference type="NCBI Taxonomy" id="2614693"/>
    <lineage>
        <taxon>Bacteria</taxon>
        <taxon>Pseudomonadati</taxon>
        <taxon>Pseudomonadota</taxon>
        <taxon>Gammaproteobacteria</taxon>
        <taxon>Oceanospirillales</taxon>
        <taxon>Oceanospirillaceae</taxon>
        <taxon>Nitrincola</taxon>
    </lineage>
</organism>
<dbReference type="Pfam" id="PF13443">
    <property type="entry name" value="HTH_26"/>
    <property type="match status" value="1"/>
</dbReference>
<name>A0A5J6LFD9_9GAMM</name>
<dbReference type="KEGG" id="nik:F5I99_10655"/>
<evidence type="ECO:0000313" key="3">
    <source>
        <dbReference type="Proteomes" id="UP000325606"/>
    </source>
</evidence>
<dbReference type="Gene3D" id="1.10.260.40">
    <property type="entry name" value="lambda repressor-like DNA-binding domains"/>
    <property type="match status" value="1"/>
</dbReference>
<accession>A0A5J6LFD9</accession>
<sequence length="274" mass="31844">MTEHFCSNLKLLCSYHKSIAEVCRRLGVNRTQFNRYLKGSNQPSTHRLQQICDFFGVEPHEILLPHHQFQRLISVRPRITTHATEQPAAEQQHLQRLRQQSGQGLDRYLGYYFEYYLSMASPGKILRTLVHIEKVSDQVVFQRLERMQERPNEKPCHSIYLGAAYLLADRIFMVDYESLTEQEISQTILFPSYRNRITYLTGLKLGASGSGERMPCATRVVYEHLGNSVDKRQALRLCGLYPLDTDQIEPLLKQALSNQIAADEYHLRARHLPR</sequence>
<evidence type="ECO:0000259" key="1">
    <source>
        <dbReference type="PROSITE" id="PS50943"/>
    </source>
</evidence>
<dbReference type="CDD" id="cd00093">
    <property type="entry name" value="HTH_XRE"/>
    <property type="match status" value="1"/>
</dbReference>
<dbReference type="InterPro" id="IPR001387">
    <property type="entry name" value="Cro/C1-type_HTH"/>
</dbReference>
<dbReference type="InterPro" id="IPR010982">
    <property type="entry name" value="Lambda_DNA-bd_dom_sf"/>
</dbReference>
<protein>
    <submittedName>
        <fullName evidence="2">Helix-turn-helix transcriptional regulator</fullName>
    </submittedName>
</protein>